<dbReference type="CDD" id="cd03401">
    <property type="entry name" value="SPFH_prohibitin"/>
    <property type="match status" value="1"/>
</dbReference>
<dbReference type="InterPro" id="IPR001107">
    <property type="entry name" value="Band_7"/>
</dbReference>
<feature type="domain" description="Band 7" evidence="7">
    <location>
        <begin position="31"/>
        <end position="192"/>
    </location>
</feature>
<evidence type="ECO:0000313" key="9">
    <source>
        <dbReference type="Proteomes" id="UP000594638"/>
    </source>
</evidence>
<dbReference type="FunFam" id="3.30.479.30:FF:000001">
    <property type="entry name" value="Prohibitin 2"/>
    <property type="match status" value="1"/>
</dbReference>
<evidence type="ECO:0000256" key="2">
    <source>
        <dbReference type="ARBA" id="ARBA00009658"/>
    </source>
</evidence>
<dbReference type="EMBL" id="CACTIH010005459">
    <property type="protein sequence ID" value="CAA2993863.1"/>
    <property type="molecule type" value="Genomic_DNA"/>
</dbReference>
<keyword evidence="4 6" id="KW-0472">Membrane</keyword>
<evidence type="ECO:0000256" key="1">
    <source>
        <dbReference type="ARBA" id="ARBA00004140"/>
    </source>
</evidence>
<evidence type="ECO:0000256" key="3">
    <source>
        <dbReference type="ARBA" id="ARBA00011786"/>
    </source>
</evidence>
<dbReference type="Gene3D" id="3.30.479.30">
    <property type="entry name" value="Band 7 domain"/>
    <property type="match status" value="1"/>
</dbReference>
<dbReference type="Gramene" id="OE9A092931T1">
    <property type="protein sequence ID" value="OE9A092931C1"/>
    <property type="gene ID" value="OE9A092931"/>
</dbReference>
<comment type="subunit">
    <text evidence="3">Component of a prohibitin multimeric complex in mitochondrial membranes.</text>
</comment>
<comment type="similarity">
    <text evidence="2 6">Belongs to the prohibitin family.</text>
</comment>
<dbReference type="Pfam" id="PF01145">
    <property type="entry name" value="Band_7"/>
    <property type="match status" value="1"/>
</dbReference>
<gene>
    <name evidence="8" type="ORF">OLEA9_A092931</name>
</gene>
<keyword evidence="4 6" id="KW-0999">Mitochondrion inner membrane</keyword>
<dbReference type="InterPro" id="IPR036013">
    <property type="entry name" value="Band_7/SPFH_dom_sf"/>
</dbReference>
<protein>
    <recommendedName>
        <fullName evidence="6">Prohibitin</fullName>
    </recommendedName>
</protein>
<dbReference type="InterPro" id="IPR000163">
    <property type="entry name" value="Prohibitin"/>
</dbReference>
<evidence type="ECO:0000256" key="4">
    <source>
        <dbReference type="ARBA" id="ARBA00022792"/>
    </source>
</evidence>
<evidence type="ECO:0000259" key="7">
    <source>
        <dbReference type="SMART" id="SM00244"/>
    </source>
</evidence>
<keyword evidence="9" id="KW-1185">Reference proteome</keyword>
<keyword evidence="4 6" id="KW-0496">Mitochondrion</keyword>
<evidence type="ECO:0000313" key="8">
    <source>
        <dbReference type="EMBL" id="CAA2993863.1"/>
    </source>
</evidence>
<dbReference type="SUPFAM" id="SSF117892">
    <property type="entry name" value="Band 7/SPFH domain"/>
    <property type="match status" value="1"/>
</dbReference>
<keyword evidence="5" id="KW-0735">Signal-anchor</keyword>
<dbReference type="PANTHER" id="PTHR23222:SF0">
    <property type="entry name" value="PROHIBITIN 1"/>
    <property type="match status" value="1"/>
</dbReference>
<evidence type="ECO:0000256" key="6">
    <source>
        <dbReference type="RuleBase" id="RU366048"/>
    </source>
</evidence>
<dbReference type="SMART" id="SM00244">
    <property type="entry name" value="PHB"/>
    <property type="match status" value="1"/>
</dbReference>
<keyword evidence="5" id="KW-0812">Transmembrane</keyword>
<reference evidence="8 9" key="1">
    <citation type="submission" date="2019-12" db="EMBL/GenBank/DDBJ databases">
        <authorList>
            <person name="Alioto T."/>
            <person name="Alioto T."/>
            <person name="Gomez Garrido J."/>
        </authorList>
    </citation>
    <scope>NUCLEOTIDE SEQUENCE [LARGE SCALE GENOMIC DNA]</scope>
</reference>
<dbReference type="PANTHER" id="PTHR23222">
    <property type="entry name" value="PROHIBITIN"/>
    <property type="match status" value="1"/>
</dbReference>
<dbReference type="GO" id="GO:0007005">
    <property type="term" value="P:mitochondrion organization"/>
    <property type="evidence" value="ECO:0007669"/>
    <property type="project" value="TreeGrafter"/>
</dbReference>
<evidence type="ECO:0000256" key="5">
    <source>
        <dbReference type="ARBA" id="ARBA00022968"/>
    </source>
</evidence>
<organism evidence="8 9">
    <name type="scientific">Olea europaea subsp. europaea</name>
    <dbReference type="NCBI Taxonomy" id="158383"/>
    <lineage>
        <taxon>Eukaryota</taxon>
        <taxon>Viridiplantae</taxon>
        <taxon>Streptophyta</taxon>
        <taxon>Embryophyta</taxon>
        <taxon>Tracheophyta</taxon>
        <taxon>Spermatophyta</taxon>
        <taxon>Magnoliopsida</taxon>
        <taxon>eudicotyledons</taxon>
        <taxon>Gunneridae</taxon>
        <taxon>Pentapetalae</taxon>
        <taxon>asterids</taxon>
        <taxon>lamiids</taxon>
        <taxon>Lamiales</taxon>
        <taxon>Oleaceae</taxon>
        <taxon>Oleeae</taxon>
        <taxon>Olea</taxon>
    </lineage>
</organism>
<name>A0A8S0SLL4_OLEEU</name>
<comment type="caution">
    <text evidence="8">The sequence shown here is derived from an EMBL/GenBank/DDBJ whole genome shotgun (WGS) entry which is preliminary data.</text>
</comment>
<proteinExistence type="inferred from homology"/>
<dbReference type="GO" id="GO:0005743">
    <property type="term" value="C:mitochondrial inner membrane"/>
    <property type="evidence" value="ECO:0007669"/>
    <property type="project" value="UniProtKB-SubCell"/>
</dbReference>
<dbReference type="PRINTS" id="PR00679">
    <property type="entry name" value="PROHIBITIN"/>
</dbReference>
<sequence length="279" mass="30745">MGSNQAAVSFLTNIARAAFSLGVGATVLNSSLYTVDGGQRAVLFDRFRGVIDETVGEGTHFLIPWLQKPYIFDIRTRPHTFSSISGTKDLQMVNLTLRVLSRPEVNRLPNIFKTLGLEYDEKVLPSIGNEVLKAVVAQFNADQLLTERPHVSALVRESLIRRAKDFNILLDDVAITHLSYGSEFSRAVEQKQVAQQEAERSKFVVAKAEQERRAAIIRAEGESESAKLISDATAAAGMGLIELRRIEASRENTATMSKNPNVMYLPNGNNMLLGLNAGR</sequence>
<dbReference type="Proteomes" id="UP000594638">
    <property type="component" value="Unassembled WGS sequence"/>
</dbReference>
<dbReference type="AlphaFoldDB" id="A0A8S0SLL4"/>
<accession>A0A8S0SLL4</accession>
<dbReference type="OrthoDB" id="275637at2759"/>
<comment type="subcellular location">
    <subcellularLocation>
        <location evidence="1">Mitochondrion inner membrane</location>
        <topology evidence="1">Single-pass type II membrane protein</topology>
    </subcellularLocation>
</comment>